<dbReference type="InterPro" id="IPR050796">
    <property type="entry name" value="SCF_F-box_component"/>
</dbReference>
<dbReference type="InterPro" id="IPR001810">
    <property type="entry name" value="F-box_dom"/>
</dbReference>
<evidence type="ECO:0000313" key="3">
    <source>
        <dbReference type="Proteomes" id="UP001341840"/>
    </source>
</evidence>
<gene>
    <name evidence="2" type="ORF">PIB30_063983</name>
</gene>
<keyword evidence="3" id="KW-1185">Reference proteome</keyword>
<proteinExistence type="predicted"/>
<dbReference type="EMBL" id="JASCZI010030825">
    <property type="protein sequence ID" value="MED6124970.1"/>
    <property type="molecule type" value="Genomic_DNA"/>
</dbReference>
<dbReference type="Gene3D" id="1.20.1280.50">
    <property type="match status" value="1"/>
</dbReference>
<dbReference type="SUPFAM" id="SSF81383">
    <property type="entry name" value="F-box domain"/>
    <property type="match status" value="1"/>
</dbReference>
<name>A0ABU6RLY1_9FABA</name>
<feature type="domain" description="F-box" evidence="1">
    <location>
        <begin position="13"/>
        <end position="53"/>
    </location>
</feature>
<accession>A0ABU6RLY1</accession>
<evidence type="ECO:0000259" key="1">
    <source>
        <dbReference type="SMART" id="SM00256"/>
    </source>
</evidence>
<protein>
    <recommendedName>
        <fullName evidence="1">F-box domain-containing protein</fullName>
    </recommendedName>
</protein>
<comment type="caution">
    <text evidence="2">The sequence shown here is derived from an EMBL/GenBank/DDBJ whole genome shotgun (WGS) entry which is preliminary data.</text>
</comment>
<dbReference type="PANTHER" id="PTHR31672">
    <property type="entry name" value="BNACNNG10540D PROTEIN"/>
    <property type="match status" value="1"/>
</dbReference>
<dbReference type="Proteomes" id="UP001341840">
    <property type="component" value="Unassembled WGS sequence"/>
</dbReference>
<organism evidence="2 3">
    <name type="scientific">Stylosanthes scabra</name>
    <dbReference type="NCBI Taxonomy" id="79078"/>
    <lineage>
        <taxon>Eukaryota</taxon>
        <taxon>Viridiplantae</taxon>
        <taxon>Streptophyta</taxon>
        <taxon>Embryophyta</taxon>
        <taxon>Tracheophyta</taxon>
        <taxon>Spermatophyta</taxon>
        <taxon>Magnoliopsida</taxon>
        <taxon>eudicotyledons</taxon>
        <taxon>Gunneridae</taxon>
        <taxon>Pentapetalae</taxon>
        <taxon>rosids</taxon>
        <taxon>fabids</taxon>
        <taxon>Fabales</taxon>
        <taxon>Fabaceae</taxon>
        <taxon>Papilionoideae</taxon>
        <taxon>50 kb inversion clade</taxon>
        <taxon>dalbergioids sensu lato</taxon>
        <taxon>Dalbergieae</taxon>
        <taxon>Pterocarpus clade</taxon>
        <taxon>Stylosanthes</taxon>
    </lineage>
</organism>
<evidence type="ECO:0000313" key="2">
    <source>
        <dbReference type="EMBL" id="MED6124970.1"/>
    </source>
</evidence>
<dbReference type="PANTHER" id="PTHR31672:SF13">
    <property type="entry name" value="F-BOX PROTEIN CPR30-LIKE"/>
    <property type="match status" value="1"/>
</dbReference>
<dbReference type="InterPro" id="IPR036047">
    <property type="entry name" value="F-box-like_dom_sf"/>
</dbReference>
<dbReference type="Pfam" id="PF00646">
    <property type="entry name" value="F-box"/>
    <property type="match status" value="1"/>
</dbReference>
<sequence length="214" mass="24696">MRVRRQKSINEILPLELIQRILLRVLVNQLARLRCVSKLWYSQISDPRFAESHLHHSPAPTNVCLFQRQPTESHFVNLEEVFNENKFPLKAVSFPFKKNPPSDFHVMGTCRGSLSYPVMLLDAGTSFGSPILASETLLIFDLKERNFSKISLLEQLVMRDSPNLAVLGGCLAFYPRDYGKQKTDIWVMKEYKVQSSWTLYEIPGGHFNLMPIQR</sequence>
<dbReference type="SMART" id="SM00256">
    <property type="entry name" value="FBOX"/>
    <property type="match status" value="1"/>
</dbReference>
<reference evidence="2 3" key="1">
    <citation type="journal article" date="2023" name="Plants (Basel)">
        <title>Bridging the Gap: Combining Genomics and Transcriptomics Approaches to Understand Stylosanthes scabra, an Orphan Legume from the Brazilian Caatinga.</title>
        <authorList>
            <person name="Ferreira-Neto J.R.C."/>
            <person name="da Silva M.D."/>
            <person name="Binneck E."/>
            <person name="de Melo N.F."/>
            <person name="da Silva R.H."/>
            <person name="de Melo A.L.T.M."/>
            <person name="Pandolfi V."/>
            <person name="Bustamante F.O."/>
            <person name="Brasileiro-Vidal A.C."/>
            <person name="Benko-Iseppon A.M."/>
        </authorList>
    </citation>
    <scope>NUCLEOTIDE SEQUENCE [LARGE SCALE GENOMIC DNA]</scope>
    <source>
        <tissue evidence="2">Leaves</tissue>
    </source>
</reference>